<dbReference type="SUPFAM" id="SSF49562">
    <property type="entry name" value="C2 domain (Calcium/lipid-binding domain, CaLB)"/>
    <property type="match status" value="1"/>
</dbReference>
<dbReference type="PANTHER" id="PTHR10336:SF36">
    <property type="entry name" value="1-PHOSPHATIDYLINOSITOL 4,5-BISPHOSPHATE PHOSPHODIESTERASE BETA-4"/>
    <property type="match status" value="1"/>
</dbReference>
<dbReference type="CDD" id="cd08558">
    <property type="entry name" value="PI-PLCc_eukaryota"/>
    <property type="match status" value="1"/>
</dbReference>
<dbReference type="Gene3D" id="3.20.20.190">
    <property type="entry name" value="Phosphatidylinositol (PI) phosphodiesterase"/>
    <property type="match status" value="1"/>
</dbReference>
<feature type="compositionally biased region" description="Low complexity" evidence="8">
    <location>
        <begin position="471"/>
        <end position="480"/>
    </location>
</feature>
<feature type="domain" description="PI-PLC Y-box" evidence="9">
    <location>
        <begin position="506"/>
        <end position="619"/>
    </location>
</feature>
<keyword evidence="5" id="KW-0807">Transducer</keyword>
<evidence type="ECO:0000256" key="1">
    <source>
        <dbReference type="ARBA" id="ARBA00001195"/>
    </source>
</evidence>
<reference evidence="10" key="1">
    <citation type="submission" date="2013-07" db="EMBL/GenBank/DDBJ databases">
        <authorList>
            <consortium name="The Broad Institute Genome Sequencing Platform"/>
            <person name="Cuomo C."/>
            <person name="Litvintseva A."/>
            <person name="Chen Y."/>
            <person name="Heitman J."/>
            <person name="Sun S."/>
            <person name="Springer D."/>
            <person name="Dromer F."/>
            <person name="Young S.K."/>
            <person name="Zeng Q."/>
            <person name="Gargeya S."/>
            <person name="Fitzgerald M."/>
            <person name="Abouelleil A."/>
            <person name="Alvarado L."/>
            <person name="Berlin A.M."/>
            <person name="Chapman S.B."/>
            <person name="Dewar J."/>
            <person name="Goldberg J."/>
            <person name="Griggs A."/>
            <person name="Gujja S."/>
            <person name="Hansen M."/>
            <person name="Howarth C."/>
            <person name="Imamovic A."/>
            <person name="Larimer J."/>
            <person name="McCowan C."/>
            <person name="Murphy C."/>
            <person name="Pearson M."/>
            <person name="Priest M."/>
            <person name="Roberts A."/>
            <person name="Saif S."/>
            <person name="Shea T."/>
            <person name="Sykes S."/>
            <person name="Wortman J."/>
            <person name="Nusbaum C."/>
            <person name="Birren B."/>
        </authorList>
    </citation>
    <scope>NUCLEOTIDE SEQUENCE</scope>
    <source>
        <strain evidence="10">CBS 10117</strain>
    </source>
</reference>
<dbReference type="SMART" id="SM00239">
    <property type="entry name" value="C2"/>
    <property type="match status" value="1"/>
</dbReference>
<dbReference type="FunFam" id="3.20.20.190:FF:000039">
    <property type="entry name" value="Phosphoinositide phospholipase C"/>
    <property type="match status" value="1"/>
</dbReference>
<dbReference type="SUPFAM" id="SSF50729">
    <property type="entry name" value="PH domain-like"/>
    <property type="match status" value="1"/>
</dbReference>
<proteinExistence type="predicted"/>
<evidence type="ECO:0000256" key="4">
    <source>
        <dbReference type="ARBA" id="ARBA00023098"/>
    </source>
</evidence>
<gene>
    <name evidence="10" type="ORF">I303_101126</name>
</gene>
<dbReference type="GO" id="GO:0051209">
    <property type="term" value="P:release of sequestered calcium ion into cytosol"/>
    <property type="evidence" value="ECO:0007669"/>
    <property type="project" value="TreeGrafter"/>
</dbReference>
<accession>A0AAJ8MES1</accession>
<comment type="catalytic activity">
    <reaction evidence="1 7">
        <text>a 1,2-diacyl-sn-glycero-3-phospho-(1D-myo-inositol-4,5-bisphosphate) + H2O = 1D-myo-inositol 1,4,5-trisphosphate + a 1,2-diacyl-sn-glycerol + H(+)</text>
        <dbReference type="Rhea" id="RHEA:33179"/>
        <dbReference type="ChEBI" id="CHEBI:15377"/>
        <dbReference type="ChEBI" id="CHEBI:15378"/>
        <dbReference type="ChEBI" id="CHEBI:17815"/>
        <dbReference type="ChEBI" id="CHEBI:58456"/>
        <dbReference type="ChEBI" id="CHEBI:203600"/>
        <dbReference type="EC" id="3.1.4.11"/>
    </reaction>
</comment>
<dbReference type="Pfam" id="PF00388">
    <property type="entry name" value="PI-PLC-X"/>
    <property type="match status" value="1"/>
</dbReference>
<dbReference type="AlphaFoldDB" id="A0AAJ8MES1"/>
<protein>
    <recommendedName>
        <fullName evidence="7">Phosphoinositide phospholipase C</fullName>
        <ecNumber evidence="7">3.1.4.11</ecNumber>
    </recommendedName>
</protein>
<feature type="compositionally biased region" description="Low complexity" evidence="8">
    <location>
        <begin position="673"/>
        <end position="688"/>
    </location>
</feature>
<dbReference type="KEGG" id="kdj:28964831"/>
<dbReference type="PROSITE" id="PS50007">
    <property type="entry name" value="PIPLC_X_DOMAIN"/>
    <property type="match status" value="1"/>
</dbReference>
<dbReference type="InterPro" id="IPR000008">
    <property type="entry name" value="C2_dom"/>
</dbReference>
<dbReference type="InterPro" id="IPR000909">
    <property type="entry name" value="PLipase_C_PInositol-sp_X_dom"/>
</dbReference>
<evidence type="ECO:0000256" key="3">
    <source>
        <dbReference type="ARBA" id="ARBA00022963"/>
    </source>
</evidence>
<feature type="region of interest" description="Disordered" evidence="8">
    <location>
        <begin position="1"/>
        <end position="51"/>
    </location>
</feature>
<evidence type="ECO:0000313" key="11">
    <source>
        <dbReference type="Proteomes" id="UP000078595"/>
    </source>
</evidence>
<feature type="region of interest" description="Disordered" evidence="8">
    <location>
        <begin position="451"/>
        <end position="480"/>
    </location>
</feature>
<evidence type="ECO:0000256" key="8">
    <source>
        <dbReference type="SAM" id="MobiDB-lite"/>
    </source>
</evidence>
<keyword evidence="3 7" id="KW-0442">Lipid degradation</keyword>
<dbReference type="InterPro" id="IPR001711">
    <property type="entry name" value="PLipase_C_Pinositol-sp_Y"/>
</dbReference>
<feature type="region of interest" description="Disordered" evidence="8">
    <location>
        <begin position="673"/>
        <end position="715"/>
    </location>
</feature>
<keyword evidence="2 7" id="KW-0378">Hydrolase</keyword>
<organism evidence="10 11">
    <name type="scientific">Kwoniella dejecticola CBS 10117</name>
    <dbReference type="NCBI Taxonomy" id="1296121"/>
    <lineage>
        <taxon>Eukaryota</taxon>
        <taxon>Fungi</taxon>
        <taxon>Dikarya</taxon>
        <taxon>Basidiomycota</taxon>
        <taxon>Agaricomycotina</taxon>
        <taxon>Tremellomycetes</taxon>
        <taxon>Tremellales</taxon>
        <taxon>Cryptococcaceae</taxon>
        <taxon>Kwoniella</taxon>
    </lineage>
</organism>
<dbReference type="Gene3D" id="2.60.40.150">
    <property type="entry name" value="C2 domain"/>
    <property type="match status" value="1"/>
</dbReference>
<dbReference type="EC" id="3.1.4.11" evidence="7"/>
<dbReference type="Proteomes" id="UP000078595">
    <property type="component" value="Chromosome 1"/>
</dbReference>
<evidence type="ECO:0000259" key="9">
    <source>
        <dbReference type="PROSITE" id="PS50008"/>
    </source>
</evidence>
<dbReference type="InterPro" id="IPR001192">
    <property type="entry name" value="PI-PLC_fam"/>
</dbReference>
<dbReference type="Pfam" id="PF00387">
    <property type="entry name" value="PI-PLC-Y"/>
    <property type="match status" value="1"/>
</dbReference>
<feature type="compositionally biased region" description="Polar residues" evidence="8">
    <location>
        <begin position="1"/>
        <end position="11"/>
    </location>
</feature>
<sequence length="817" mass="91578">MGLKSRSSSIHSAPVSPITAEPESYLPSVPGPAPRKTQPKRRFTLPTRTSRLPSTFEMDSTAVDGIVPMALVQGVPMLKISSRKMKQVIIRIRNDGISWSSKKDNTVSINEVRDLRLGQPPSDTYNSSRWITIVYVRGTQWKVLHMVALTDDIYDLWVKTLKSLVSITTDKHVSDVTPADPDLIWIRQLWPIGSKVIDREKAEALCTQIGLQIPDSLAKSYDNVLDMPTFHQLIKDCQTRPEINRIYAELTKDGPLDATRADQFLRDTQKLVDTKNIFAKHKSDNEEVWSLSSLTKFLCSPDNAPNMPQDMTQPIQHYFISSSHNTYLVGEQWRGESTVEGYIRVLLAGCRCVEMDVQTGDTEPVVYHRKTLTSSVSVRDICRAINQYAFVSSPYPVIISAEIHCSYEQQNRLASILKEVFGPKLVTAPLTGECTDLPSPEQLKNRIMFKAKPPKPEPKSPKLSPTFFAPDSTTSSTESDSGFARLTRRLSIQGKTEKPDLFSKDLADLLVYTTGVKYKGFSKLNEYETKEQFSVSERTASKIVRENKQDWIKHNFNHISRVYPRGTRLTSSNYDPTIAWSAGCQLVALNWQTLDEGSLLNHAMFHASNGYILKPLALRHKITEMPKRYRIKVDVISGQRMPLSPDLYVEVTLKPSSTYSGWSSASSSASTPSSSASASVFNNPTGSPAPAPASGGGNSLKSPTLPLPMSPTKSQFRRTTTSQGITLNPNWPVNENITFNLNMTQAELSFNFLHLEVKNRQSGLIAQYIRPLNLVPKGYHHLPLYDGMMSRFVFATLFTKIEIDQVDFDLQPPPARR</sequence>
<dbReference type="PRINTS" id="PR00390">
    <property type="entry name" value="PHPHLIPASEC"/>
</dbReference>
<dbReference type="GeneID" id="28964831"/>
<dbReference type="Gene3D" id="2.30.29.30">
    <property type="entry name" value="Pleckstrin-homology domain (PH domain)/Phosphotyrosine-binding domain (PTB)"/>
    <property type="match status" value="1"/>
</dbReference>
<dbReference type="InterPro" id="IPR035892">
    <property type="entry name" value="C2_domain_sf"/>
</dbReference>
<dbReference type="PROSITE" id="PS50008">
    <property type="entry name" value="PIPLC_Y_DOMAIN"/>
    <property type="match status" value="1"/>
</dbReference>
<dbReference type="GO" id="GO:0048015">
    <property type="term" value="P:phosphatidylinositol-mediated signaling"/>
    <property type="evidence" value="ECO:0007669"/>
    <property type="project" value="TreeGrafter"/>
</dbReference>
<keyword evidence="11" id="KW-1185">Reference proteome</keyword>
<evidence type="ECO:0000256" key="6">
    <source>
        <dbReference type="ARBA" id="ARBA00059664"/>
    </source>
</evidence>
<dbReference type="SMART" id="SM00148">
    <property type="entry name" value="PLCXc"/>
    <property type="match status" value="1"/>
</dbReference>
<evidence type="ECO:0000313" key="10">
    <source>
        <dbReference type="EMBL" id="WWC58583.1"/>
    </source>
</evidence>
<evidence type="ECO:0000256" key="2">
    <source>
        <dbReference type="ARBA" id="ARBA00022801"/>
    </source>
</evidence>
<dbReference type="EMBL" id="CP144530">
    <property type="protein sequence ID" value="WWC58583.1"/>
    <property type="molecule type" value="Genomic_DNA"/>
</dbReference>
<dbReference type="PANTHER" id="PTHR10336">
    <property type="entry name" value="PHOSPHOINOSITIDE-SPECIFIC PHOSPHOLIPASE C FAMILY PROTEIN"/>
    <property type="match status" value="1"/>
</dbReference>
<name>A0AAJ8MES1_9TREE</name>
<dbReference type="GO" id="GO:0016042">
    <property type="term" value="P:lipid catabolic process"/>
    <property type="evidence" value="ECO:0007669"/>
    <property type="project" value="UniProtKB-KW"/>
</dbReference>
<evidence type="ECO:0000256" key="7">
    <source>
        <dbReference type="RuleBase" id="RU361133"/>
    </source>
</evidence>
<dbReference type="SUPFAM" id="SSF51695">
    <property type="entry name" value="PLC-like phosphodiesterases"/>
    <property type="match status" value="1"/>
</dbReference>
<comment type="function">
    <text evidence="6">The production of the second messenger molecules diacylglycerol (DAG) and inositol 1,4,5-trisphosphate (IP3) is mediated by activated phosphatidylinositol-specific phospholipase C enzymes.</text>
</comment>
<keyword evidence="4 7" id="KW-0443">Lipid metabolism</keyword>
<dbReference type="InterPro" id="IPR017946">
    <property type="entry name" value="PLC-like_Pdiesterase_TIM-brl"/>
</dbReference>
<dbReference type="RefSeq" id="XP_065824344.1">
    <property type="nucleotide sequence ID" value="XM_065968272.1"/>
</dbReference>
<reference evidence="10" key="2">
    <citation type="submission" date="2024-02" db="EMBL/GenBank/DDBJ databases">
        <title>Comparative genomics of Cryptococcus and Kwoniella reveals pathogenesis evolution and contrasting modes of karyotype evolution via chromosome fusion or intercentromeric recombination.</title>
        <authorList>
            <person name="Coelho M.A."/>
            <person name="David-Palma M."/>
            <person name="Shea T."/>
            <person name="Bowers K."/>
            <person name="McGinley-Smith S."/>
            <person name="Mohammad A.W."/>
            <person name="Gnirke A."/>
            <person name="Yurkov A.M."/>
            <person name="Nowrousian M."/>
            <person name="Sun S."/>
            <person name="Cuomo C.A."/>
            <person name="Heitman J."/>
        </authorList>
    </citation>
    <scope>NUCLEOTIDE SEQUENCE</scope>
    <source>
        <strain evidence="10">CBS 10117</strain>
    </source>
</reference>
<evidence type="ECO:0000256" key="5">
    <source>
        <dbReference type="ARBA" id="ARBA00023224"/>
    </source>
</evidence>
<dbReference type="GO" id="GO:0004435">
    <property type="term" value="F:phosphatidylinositol-4,5-bisphosphate phospholipase C activity"/>
    <property type="evidence" value="ECO:0007669"/>
    <property type="project" value="UniProtKB-EC"/>
</dbReference>
<dbReference type="SUPFAM" id="SSF47473">
    <property type="entry name" value="EF-hand"/>
    <property type="match status" value="1"/>
</dbReference>
<dbReference type="InterPro" id="IPR011992">
    <property type="entry name" value="EF-hand-dom_pair"/>
</dbReference>
<dbReference type="SMART" id="SM00149">
    <property type="entry name" value="PLCYc"/>
    <property type="match status" value="1"/>
</dbReference>
<dbReference type="InterPro" id="IPR011993">
    <property type="entry name" value="PH-like_dom_sf"/>
</dbReference>